<dbReference type="KEGG" id="ssun:H9Q77_08880"/>
<feature type="active site" description="Proton donor" evidence="4">
    <location>
        <position position="191"/>
    </location>
</feature>
<dbReference type="EMBL" id="CP060633">
    <property type="protein sequence ID" value="QNM01251.1"/>
    <property type="molecule type" value="Genomic_DNA"/>
</dbReference>
<dbReference type="InterPro" id="IPR017853">
    <property type="entry name" value="GH"/>
</dbReference>
<evidence type="ECO:0000256" key="1">
    <source>
        <dbReference type="ARBA" id="ARBA00007754"/>
    </source>
</evidence>
<feature type="domain" description="GH26" evidence="5">
    <location>
        <begin position="15"/>
        <end position="334"/>
    </location>
</feature>
<gene>
    <name evidence="6" type="ORF">H9Q77_08880</name>
</gene>
<keyword evidence="7" id="KW-1185">Reference proteome</keyword>
<reference evidence="6 7" key="1">
    <citation type="submission" date="2020-08" db="EMBL/GenBank/DDBJ databases">
        <authorList>
            <person name="Liu C."/>
            <person name="Sun Q."/>
        </authorList>
    </citation>
    <scope>NUCLEOTIDE SEQUENCE [LARGE SCALE GENOMIC DNA]</scope>
    <source>
        <strain evidence="6 7">NSJ-8</strain>
    </source>
</reference>
<dbReference type="GO" id="GO:0006080">
    <property type="term" value="P:substituted mannan metabolic process"/>
    <property type="evidence" value="ECO:0007669"/>
    <property type="project" value="InterPro"/>
</dbReference>
<dbReference type="Gene3D" id="3.20.20.80">
    <property type="entry name" value="Glycosidases"/>
    <property type="match status" value="1"/>
</dbReference>
<name>A0A7G9FRR9_9FIRM</name>
<dbReference type="Proteomes" id="UP000515981">
    <property type="component" value="Chromosome"/>
</dbReference>
<dbReference type="InterPro" id="IPR000805">
    <property type="entry name" value="Glyco_hydro_26"/>
</dbReference>
<dbReference type="AlphaFoldDB" id="A0A7G9FRR9"/>
<dbReference type="PANTHER" id="PTHR40079:SF4">
    <property type="entry name" value="GH26 DOMAIN-CONTAINING PROTEIN-RELATED"/>
    <property type="match status" value="1"/>
</dbReference>
<dbReference type="RefSeq" id="WP_249325219.1">
    <property type="nucleotide sequence ID" value="NZ_CP060633.1"/>
</dbReference>
<dbReference type="PROSITE" id="PS51764">
    <property type="entry name" value="GH26"/>
    <property type="match status" value="1"/>
</dbReference>
<evidence type="ECO:0000313" key="7">
    <source>
        <dbReference type="Proteomes" id="UP000515981"/>
    </source>
</evidence>
<keyword evidence="3 4" id="KW-0326">Glycosidase</keyword>
<organism evidence="6 7">
    <name type="scientific">Simiaoa sunii</name>
    <dbReference type="NCBI Taxonomy" id="2763672"/>
    <lineage>
        <taxon>Bacteria</taxon>
        <taxon>Bacillati</taxon>
        <taxon>Bacillota</taxon>
        <taxon>Clostridia</taxon>
        <taxon>Lachnospirales</taxon>
        <taxon>Lachnospiraceae</taxon>
        <taxon>Simiaoa</taxon>
    </lineage>
</organism>
<evidence type="ECO:0000256" key="3">
    <source>
        <dbReference type="ARBA" id="ARBA00023295"/>
    </source>
</evidence>
<evidence type="ECO:0000259" key="5">
    <source>
        <dbReference type="PROSITE" id="PS51764"/>
    </source>
</evidence>
<comment type="similarity">
    <text evidence="1 4">Belongs to the glycosyl hydrolase 26 family.</text>
</comment>
<dbReference type="SUPFAM" id="SSF51445">
    <property type="entry name" value="(Trans)glycosidases"/>
    <property type="match status" value="1"/>
</dbReference>
<sequence>MDEKNMTTADVKATQEAKELLEYLKNTAGQQIITGQHTQTIPCEEIAYIRQTTGKEPKLRGFELLAYSPNINYADASPECLKEVEENKGTAETALQWARANRPDKVNDTGTENSTDYATGGILTFSFHWFSPLGGRDKSFYTEHTDFDATKVLQEGTPERAAFYADMDVIADILRRFQDENIPILWRPFHESYGTWFWWGAKGAKVARDLYRLMFDYYTGEKNLHNLLWVWNCDIEEAYPGDEYVDVVSIDVYLPEYQSTDYADAYEKLVAATSRDKVAALAEVGYLPDVELLQKSRIPWAYYMTWSKEFCIGEKYNRVENLKKMYDSEYAVTL</sequence>
<evidence type="ECO:0000256" key="4">
    <source>
        <dbReference type="PROSITE-ProRule" id="PRU01100"/>
    </source>
</evidence>
<keyword evidence="2 4" id="KW-0378">Hydrolase</keyword>
<dbReference type="GO" id="GO:0016985">
    <property type="term" value="F:mannan endo-1,4-beta-mannosidase activity"/>
    <property type="evidence" value="ECO:0007669"/>
    <property type="project" value="InterPro"/>
</dbReference>
<dbReference type="Pfam" id="PF02156">
    <property type="entry name" value="Glyco_hydro_26"/>
    <property type="match status" value="1"/>
</dbReference>
<protein>
    <submittedName>
        <fullName evidence="6">Beta-mannosidase</fullName>
    </submittedName>
</protein>
<proteinExistence type="inferred from homology"/>
<accession>A0A7G9FRR9</accession>
<evidence type="ECO:0000313" key="6">
    <source>
        <dbReference type="EMBL" id="QNM01251.1"/>
    </source>
</evidence>
<evidence type="ECO:0000256" key="2">
    <source>
        <dbReference type="ARBA" id="ARBA00022801"/>
    </source>
</evidence>
<dbReference type="InterPro" id="IPR022790">
    <property type="entry name" value="GH26_dom"/>
</dbReference>
<feature type="active site" description="Nucleophile" evidence="4">
    <location>
        <position position="283"/>
    </location>
</feature>
<dbReference type="PANTHER" id="PTHR40079">
    <property type="entry name" value="MANNAN ENDO-1,4-BETA-MANNOSIDASE E-RELATED"/>
    <property type="match status" value="1"/>
</dbReference>
<dbReference type="PRINTS" id="PR00739">
    <property type="entry name" value="GLHYDRLASE26"/>
</dbReference>